<organism evidence="1 2">
    <name type="scientific">Cirrhinus mrigala</name>
    <name type="common">Mrigala</name>
    <dbReference type="NCBI Taxonomy" id="683832"/>
    <lineage>
        <taxon>Eukaryota</taxon>
        <taxon>Metazoa</taxon>
        <taxon>Chordata</taxon>
        <taxon>Craniata</taxon>
        <taxon>Vertebrata</taxon>
        <taxon>Euteleostomi</taxon>
        <taxon>Actinopterygii</taxon>
        <taxon>Neopterygii</taxon>
        <taxon>Teleostei</taxon>
        <taxon>Ostariophysi</taxon>
        <taxon>Cypriniformes</taxon>
        <taxon>Cyprinidae</taxon>
        <taxon>Labeoninae</taxon>
        <taxon>Labeonini</taxon>
        <taxon>Cirrhinus</taxon>
    </lineage>
</organism>
<gene>
    <name evidence="1" type="ORF">M9458_057076</name>
</gene>
<feature type="non-terminal residue" evidence="1">
    <location>
        <position position="83"/>
    </location>
</feature>
<name>A0ABD0MFT2_CIRMR</name>
<sequence length="83" mass="9422">MHHETQRARRVISASLQMRRIKKQMLGNISARLCSAFSAFQCKQRDDVSSSIRLPPISAMHQDFGVWQLSSIIPANVLLCLQL</sequence>
<evidence type="ECO:0000313" key="1">
    <source>
        <dbReference type="EMBL" id="KAL0147612.1"/>
    </source>
</evidence>
<proteinExistence type="predicted"/>
<dbReference type="EMBL" id="JAMKFB020000734">
    <property type="protein sequence ID" value="KAL0147612.1"/>
    <property type="molecule type" value="Genomic_DNA"/>
</dbReference>
<dbReference type="AlphaFoldDB" id="A0ABD0MFT2"/>
<keyword evidence="2" id="KW-1185">Reference proteome</keyword>
<dbReference type="Proteomes" id="UP001529510">
    <property type="component" value="Unassembled WGS sequence"/>
</dbReference>
<evidence type="ECO:0000313" key="2">
    <source>
        <dbReference type="Proteomes" id="UP001529510"/>
    </source>
</evidence>
<protein>
    <submittedName>
        <fullName evidence="1">Uncharacterized protein</fullName>
    </submittedName>
</protein>
<reference evidence="1 2" key="1">
    <citation type="submission" date="2024-05" db="EMBL/GenBank/DDBJ databases">
        <title>Genome sequencing and assembly of Indian major carp, Cirrhinus mrigala (Hamilton, 1822).</title>
        <authorList>
            <person name="Mohindra V."/>
            <person name="Chowdhury L.M."/>
            <person name="Lal K."/>
            <person name="Jena J.K."/>
        </authorList>
    </citation>
    <scope>NUCLEOTIDE SEQUENCE [LARGE SCALE GENOMIC DNA]</scope>
    <source>
        <strain evidence="1">CM1030</strain>
        <tissue evidence="1">Blood</tissue>
    </source>
</reference>
<comment type="caution">
    <text evidence="1">The sequence shown here is derived from an EMBL/GenBank/DDBJ whole genome shotgun (WGS) entry which is preliminary data.</text>
</comment>
<accession>A0ABD0MFT2</accession>